<dbReference type="CDD" id="cd03344">
    <property type="entry name" value="GroEL"/>
    <property type="match status" value="1"/>
</dbReference>
<dbReference type="GO" id="GO:0051082">
    <property type="term" value="F:unfolded protein binding"/>
    <property type="evidence" value="ECO:0007669"/>
    <property type="project" value="UniProtKB-UniRule"/>
</dbReference>
<dbReference type="NCBIfam" id="NF009487">
    <property type="entry name" value="PRK12849.1"/>
    <property type="match status" value="1"/>
</dbReference>
<dbReference type="NCBIfam" id="NF009488">
    <property type="entry name" value="PRK12850.1"/>
    <property type="match status" value="1"/>
</dbReference>
<dbReference type="Proteomes" id="UP000231246">
    <property type="component" value="Unassembled WGS sequence"/>
</dbReference>
<comment type="function">
    <text evidence="6 8">Together with its co-chaperonin GroES, plays an essential role in assisting protein folding. The GroEL-GroES system forms a nano-cage that allows encapsulation of the non-native substrate proteins and provides a physical environment optimized to promote and accelerate protein folding.</text>
</comment>
<keyword evidence="5 6" id="KW-0413">Isomerase</keyword>
<dbReference type="EC" id="5.6.1.7" evidence="6"/>
<dbReference type="InterPro" id="IPR027413">
    <property type="entry name" value="GROEL-like_equatorial_sf"/>
</dbReference>
<feature type="compositionally biased region" description="Gly residues" evidence="9">
    <location>
        <begin position="534"/>
        <end position="550"/>
    </location>
</feature>
<comment type="subcellular location">
    <subcellularLocation>
        <location evidence="6">Cytoplasm</location>
    </subcellularLocation>
</comment>
<dbReference type="SUPFAM" id="SSF54849">
    <property type="entry name" value="GroEL-intermediate domain like"/>
    <property type="match status" value="1"/>
</dbReference>
<dbReference type="NCBIfam" id="NF009489">
    <property type="entry name" value="PRK12851.1"/>
    <property type="match status" value="1"/>
</dbReference>
<dbReference type="GO" id="GO:0042026">
    <property type="term" value="P:protein refolding"/>
    <property type="evidence" value="ECO:0007669"/>
    <property type="project" value="UniProtKB-UniRule"/>
</dbReference>
<name>A0A2H0BVZ8_9BACT</name>
<comment type="similarity">
    <text evidence="1 6 7">Belongs to the chaperonin (HSP60) family.</text>
</comment>
<reference evidence="10 11" key="1">
    <citation type="submission" date="2017-09" db="EMBL/GenBank/DDBJ databases">
        <title>Depth-based differentiation of microbial function through sediment-hosted aquifers and enrichment of novel symbionts in the deep terrestrial subsurface.</title>
        <authorList>
            <person name="Probst A.J."/>
            <person name="Ladd B."/>
            <person name="Jarett J.K."/>
            <person name="Geller-Mcgrath D.E."/>
            <person name="Sieber C.M."/>
            <person name="Emerson J.B."/>
            <person name="Anantharaman K."/>
            <person name="Thomas B.C."/>
            <person name="Malmstrom R."/>
            <person name="Stieglmeier M."/>
            <person name="Klingl A."/>
            <person name="Woyke T."/>
            <person name="Ryan C.M."/>
            <person name="Banfield J.F."/>
        </authorList>
    </citation>
    <scope>NUCLEOTIDE SEQUENCE [LARGE SCALE GENOMIC DNA]</scope>
    <source>
        <strain evidence="10">CG22_combo_CG10-13_8_21_14_all_38_20</strain>
    </source>
</reference>
<protein>
    <recommendedName>
        <fullName evidence="6">Chaperonin GroEL</fullName>
        <ecNumber evidence="6">5.6.1.7</ecNumber>
    </recommendedName>
    <alternativeName>
        <fullName evidence="6">60 kDa chaperonin</fullName>
    </alternativeName>
    <alternativeName>
        <fullName evidence="6">Chaperonin-60</fullName>
        <shortName evidence="6">Cpn60</shortName>
    </alternativeName>
</protein>
<dbReference type="PRINTS" id="PR00298">
    <property type="entry name" value="CHAPERONIN60"/>
</dbReference>
<evidence type="ECO:0000256" key="3">
    <source>
        <dbReference type="ARBA" id="ARBA00022840"/>
    </source>
</evidence>
<keyword evidence="6" id="KW-0963">Cytoplasm</keyword>
<gene>
    <name evidence="6 10" type="primary">groL</name>
    <name evidence="6" type="synonym">groEL</name>
    <name evidence="10" type="ORF">COW99_05540</name>
</gene>
<feature type="region of interest" description="Disordered" evidence="9">
    <location>
        <begin position="526"/>
        <end position="550"/>
    </location>
</feature>
<keyword evidence="3 6" id="KW-0067">ATP-binding</keyword>
<dbReference type="Gene3D" id="3.30.260.10">
    <property type="entry name" value="TCP-1-like chaperonin intermediate domain"/>
    <property type="match status" value="1"/>
</dbReference>
<evidence type="ECO:0000256" key="4">
    <source>
        <dbReference type="ARBA" id="ARBA00023186"/>
    </source>
</evidence>
<dbReference type="GO" id="GO:0140662">
    <property type="term" value="F:ATP-dependent protein folding chaperone"/>
    <property type="evidence" value="ECO:0007669"/>
    <property type="project" value="InterPro"/>
</dbReference>
<dbReference type="HAMAP" id="MF_00600">
    <property type="entry name" value="CH60"/>
    <property type="match status" value="1"/>
</dbReference>
<dbReference type="Pfam" id="PF00118">
    <property type="entry name" value="Cpn60_TCP1"/>
    <property type="match status" value="1"/>
</dbReference>
<evidence type="ECO:0000256" key="6">
    <source>
        <dbReference type="HAMAP-Rule" id="MF_00600"/>
    </source>
</evidence>
<evidence type="ECO:0000256" key="7">
    <source>
        <dbReference type="RuleBase" id="RU000418"/>
    </source>
</evidence>
<dbReference type="FunFam" id="3.50.7.10:FF:000001">
    <property type="entry name" value="60 kDa chaperonin"/>
    <property type="match status" value="1"/>
</dbReference>
<evidence type="ECO:0000256" key="5">
    <source>
        <dbReference type="ARBA" id="ARBA00023235"/>
    </source>
</evidence>
<evidence type="ECO:0000313" key="11">
    <source>
        <dbReference type="Proteomes" id="UP000231246"/>
    </source>
</evidence>
<evidence type="ECO:0000256" key="8">
    <source>
        <dbReference type="RuleBase" id="RU000419"/>
    </source>
</evidence>
<feature type="binding site" evidence="6">
    <location>
        <begin position="88"/>
        <end position="92"/>
    </location>
    <ligand>
        <name>ATP</name>
        <dbReference type="ChEBI" id="CHEBI:30616"/>
    </ligand>
</feature>
<feature type="binding site" evidence="6">
    <location>
        <begin position="31"/>
        <end position="34"/>
    </location>
    <ligand>
        <name>ATP</name>
        <dbReference type="ChEBI" id="CHEBI:30616"/>
    </ligand>
</feature>
<comment type="caution">
    <text evidence="6">Lacks conserved residue(s) required for the propagation of feature annotation.</text>
</comment>
<dbReference type="PANTHER" id="PTHR45633">
    <property type="entry name" value="60 KDA HEAT SHOCK PROTEIN, MITOCHONDRIAL"/>
    <property type="match status" value="1"/>
</dbReference>
<dbReference type="InterPro" id="IPR027410">
    <property type="entry name" value="TCP-1-like_intermed_sf"/>
</dbReference>
<dbReference type="AlphaFoldDB" id="A0A2H0BVZ8"/>
<evidence type="ECO:0000256" key="1">
    <source>
        <dbReference type="ARBA" id="ARBA00006607"/>
    </source>
</evidence>
<feature type="binding site" evidence="6">
    <location>
        <position position="498"/>
    </location>
    <ligand>
        <name>ATP</name>
        <dbReference type="ChEBI" id="CHEBI:30616"/>
    </ligand>
</feature>
<comment type="caution">
    <text evidence="10">The sequence shown here is derived from an EMBL/GenBank/DDBJ whole genome shotgun (WGS) entry which is preliminary data.</text>
</comment>
<dbReference type="NCBIfam" id="TIGR02348">
    <property type="entry name" value="GroEL"/>
    <property type="match status" value="1"/>
</dbReference>
<dbReference type="GO" id="GO:0016853">
    <property type="term" value="F:isomerase activity"/>
    <property type="evidence" value="ECO:0007669"/>
    <property type="project" value="UniProtKB-KW"/>
</dbReference>
<dbReference type="NCBIfam" id="NF000592">
    <property type="entry name" value="PRK00013.1"/>
    <property type="match status" value="1"/>
</dbReference>
<organism evidence="10 11">
    <name type="scientific">Candidatus Roizmanbacteria bacterium CG22_combo_CG10-13_8_21_14_all_38_20</name>
    <dbReference type="NCBI Taxonomy" id="1974862"/>
    <lineage>
        <taxon>Bacteria</taxon>
        <taxon>Candidatus Roizmaniibacteriota</taxon>
    </lineage>
</organism>
<dbReference type="InterPro" id="IPR001844">
    <property type="entry name" value="Cpn60/GroEL"/>
</dbReference>
<keyword evidence="2 6" id="KW-0547">Nucleotide-binding</keyword>
<dbReference type="SUPFAM" id="SSF48592">
    <property type="entry name" value="GroEL equatorial domain-like"/>
    <property type="match status" value="1"/>
</dbReference>
<sequence length="550" mass="58789">MATGKQIKFGDDARLAMQAGIDKLAKAVITTLGPKGRNVALDKKWGAPTVVHDGVSVAKEIDLKDPFENMGAQLIKQAADKTNDDAGDGTTTATVLTQAIVKEGMRNIAAGANAMTLKRGLDAAAEAVVAELKKMSKDVKDHERIIQVATISAGDEKIGQKIAEALKTVGKDGVVTVEEGKGLEIEIEHKEGMQFDKGYVSPYFATDTAKMVSEIEDPYILITDKKISSVQDILKFLESFVKISKNLVIIAEDIDGEAMATMVINKLRGTINILAVKAPGFGDRRKEILEDIAILTGATVISEDMGRTLDTIVVEDCGRADKIWADQDNTRVIGGKGIAAEIKKRIEQIRIQKDASDSDFDKEKLDERLAKMAGGVAEIHVGAATEVELKERKERVNDAVSATRAAIEEGIVPGGGVAILRARRVLAKVRERMEFADEKTGVDVLYKALSRPLYWIAKNAGEDAGYVVRQVEDNKGVDYGYNATTGKFGSMISAGVIDPVKVTRLALQNAASIGAMVLTTEAMVTEEPEDKPAGGPGGMGGGGMGMPGMM</sequence>
<dbReference type="GO" id="GO:0005524">
    <property type="term" value="F:ATP binding"/>
    <property type="evidence" value="ECO:0007669"/>
    <property type="project" value="UniProtKB-UniRule"/>
</dbReference>
<dbReference type="InterPro" id="IPR018370">
    <property type="entry name" value="Chaperonin_Cpn60_CS"/>
</dbReference>
<dbReference type="EMBL" id="PCTA01000033">
    <property type="protein sequence ID" value="PIP61220.1"/>
    <property type="molecule type" value="Genomic_DNA"/>
</dbReference>
<feature type="binding site" evidence="6">
    <location>
        <position position="415"/>
    </location>
    <ligand>
        <name>ATP</name>
        <dbReference type="ChEBI" id="CHEBI:30616"/>
    </ligand>
</feature>
<accession>A0A2H0BVZ8</accession>
<evidence type="ECO:0000313" key="10">
    <source>
        <dbReference type="EMBL" id="PIP61220.1"/>
    </source>
</evidence>
<dbReference type="InterPro" id="IPR002423">
    <property type="entry name" value="Cpn60/GroEL/TCP-1"/>
</dbReference>
<dbReference type="GO" id="GO:0005737">
    <property type="term" value="C:cytoplasm"/>
    <property type="evidence" value="ECO:0007669"/>
    <property type="project" value="UniProtKB-SubCell"/>
</dbReference>
<dbReference type="InterPro" id="IPR027409">
    <property type="entry name" value="GroEL-like_apical_dom_sf"/>
</dbReference>
<dbReference type="Gene3D" id="3.50.7.10">
    <property type="entry name" value="GroEL"/>
    <property type="match status" value="1"/>
</dbReference>
<comment type="subunit">
    <text evidence="6 8">Forms a cylinder of 14 subunits composed of two heptameric rings stacked back-to-back. Interacts with the co-chaperonin GroES.</text>
</comment>
<proteinExistence type="inferred from homology"/>
<dbReference type="Gene3D" id="1.10.560.10">
    <property type="entry name" value="GroEL-like equatorial domain"/>
    <property type="match status" value="1"/>
</dbReference>
<dbReference type="SUPFAM" id="SSF52029">
    <property type="entry name" value="GroEL apical domain-like"/>
    <property type="match status" value="1"/>
</dbReference>
<evidence type="ECO:0000256" key="9">
    <source>
        <dbReference type="SAM" id="MobiDB-lite"/>
    </source>
</evidence>
<dbReference type="PROSITE" id="PS00296">
    <property type="entry name" value="CHAPERONINS_CPN60"/>
    <property type="match status" value="1"/>
</dbReference>
<keyword evidence="4 6" id="KW-0143">Chaperone</keyword>
<evidence type="ECO:0000256" key="2">
    <source>
        <dbReference type="ARBA" id="ARBA00022741"/>
    </source>
</evidence>